<feature type="compositionally biased region" description="Basic residues" evidence="1">
    <location>
        <begin position="48"/>
        <end position="58"/>
    </location>
</feature>
<evidence type="ECO:0000256" key="1">
    <source>
        <dbReference type="SAM" id="MobiDB-lite"/>
    </source>
</evidence>
<feature type="region of interest" description="Disordered" evidence="1">
    <location>
        <begin position="78"/>
        <end position="111"/>
    </location>
</feature>
<sequence>MIRTTLLIPELKCECRDSSSTYVRPADADDYINEIDIDDHDQSSARGPMRRKHPRRYGQRRDQEDFVKNLHGRKFTRMQKRQRKLAGEGGSKNRRLLRENQGSRRISSTPTRTPVFTLPIRSCHTRTTCQSCVNTKLTTATHNCFWEVSSVGQGCVEKFTTPIEGLFNIAYNEAGCTSVRITSTPRTPTKVREPCPDKTTCETCVRRATSPGLRILSTCLWVETPSNGHYCASSFSPLQKIDKIAFTLNGCATSSPHQTCEQQETCEACVATRLEGGKNETCVWEVKTTGQRCAPDYTRSQEITNVVFSQSSCPFIQPANEIIRTTLVIPELKCECPDSSSTYARPADADDYINEIDVDDHDQSSARGPIRRKHPRRHGQRRDHAADFVKNINSRKFNRIPKRQRKLAGEADSENQRFFRENEVFLSNQMINSLLATSDPCIVGINCESCVRTLNGDNGQGSCVWVSTSGGSLCVTNYIPSQEIASVFFNVEECETSEGWSTMLTRN</sequence>
<comment type="caution">
    <text evidence="2">The sequence shown here is derived from an EMBL/GenBank/DDBJ whole genome shotgun (WGS) entry which is preliminary data.</text>
</comment>
<gene>
    <name evidence="2" type="ORF">ODALV1_LOCUS22577</name>
</gene>
<evidence type="ECO:0000313" key="3">
    <source>
        <dbReference type="Proteomes" id="UP001642540"/>
    </source>
</evidence>
<organism evidence="2 3">
    <name type="scientific">Orchesella dallaii</name>
    <dbReference type="NCBI Taxonomy" id="48710"/>
    <lineage>
        <taxon>Eukaryota</taxon>
        <taxon>Metazoa</taxon>
        <taxon>Ecdysozoa</taxon>
        <taxon>Arthropoda</taxon>
        <taxon>Hexapoda</taxon>
        <taxon>Collembola</taxon>
        <taxon>Entomobryomorpha</taxon>
        <taxon>Entomobryoidea</taxon>
        <taxon>Orchesellidae</taxon>
        <taxon>Orchesellinae</taxon>
        <taxon>Orchesella</taxon>
    </lineage>
</organism>
<proteinExistence type="predicted"/>
<feature type="region of interest" description="Disordered" evidence="1">
    <location>
        <begin position="38"/>
        <end position="61"/>
    </location>
</feature>
<feature type="compositionally biased region" description="Basic residues" evidence="1">
    <location>
        <begin position="369"/>
        <end position="381"/>
    </location>
</feature>
<name>A0ABP1RIF2_9HEXA</name>
<keyword evidence="3" id="KW-1185">Reference proteome</keyword>
<protein>
    <submittedName>
        <fullName evidence="2">Uncharacterized protein</fullName>
    </submittedName>
</protein>
<dbReference type="EMBL" id="CAXLJM020000075">
    <property type="protein sequence ID" value="CAL8128812.1"/>
    <property type="molecule type" value="Genomic_DNA"/>
</dbReference>
<accession>A0ABP1RIF2</accession>
<evidence type="ECO:0000313" key="2">
    <source>
        <dbReference type="EMBL" id="CAL8128812.1"/>
    </source>
</evidence>
<feature type="region of interest" description="Disordered" evidence="1">
    <location>
        <begin position="360"/>
        <end position="384"/>
    </location>
</feature>
<dbReference type="Proteomes" id="UP001642540">
    <property type="component" value="Unassembled WGS sequence"/>
</dbReference>
<reference evidence="2 3" key="1">
    <citation type="submission" date="2024-08" db="EMBL/GenBank/DDBJ databases">
        <authorList>
            <person name="Cucini C."/>
            <person name="Frati F."/>
        </authorList>
    </citation>
    <scope>NUCLEOTIDE SEQUENCE [LARGE SCALE GENOMIC DNA]</scope>
</reference>